<comment type="caution">
    <text evidence="2">The sequence shown here is derived from an EMBL/GenBank/DDBJ whole genome shotgun (WGS) entry which is preliminary data.</text>
</comment>
<sequence length="215" mass="23723">MNQPTFHSLNRWDKRLVRAVGRAYRQNGAEGTLEPAAWFRIRDAYLAAGGDPAIAATEPNVILATLARVYPGWLYETAMDAEQPHRRQEREARHGRSLDRLRAVVGEWAQGEPLIRMVWLFGSRAVGDPFPGSDVDLALSIDPDPAVRAQGPTGRAAAVFRTEWDRRAGWATALASRLAQPVEVSVLAKDDDYVRPAVKREGVLLYRRRGGGGAG</sequence>
<reference evidence="2 3" key="1">
    <citation type="submission" date="2021-03" db="EMBL/GenBank/DDBJ databases">
        <authorList>
            <person name="So Y."/>
        </authorList>
    </citation>
    <scope>NUCLEOTIDE SEQUENCE [LARGE SCALE GENOMIC DNA]</scope>
    <source>
        <strain evidence="2 3">PWR1</strain>
    </source>
</reference>
<dbReference type="Pfam" id="PF18765">
    <property type="entry name" value="Polbeta"/>
    <property type="match status" value="1"/>
</dbReference>
<gene>
    <name evidence="2" type="ORF">J5Y09_04390</name>
</gene>
<evidence type="ECO:0000313" key="3">
    <source>
        <dbReference type="Proteomes" id="UP000680815"/>
    </source>
</evidence>
<feature type="domain" description="Polymerase beta nucleotidyltransferase" evidence="1">
    <location>
        <begin position="109"/>
        <end position="208"/>
    </location>
</feature>
<organism evidence="2 3">
    <name type="scientific">Roseomonas nitratireducens</name>
    <dbReference type="NCBI Taxonomy" id="2820810"/>
    <lineage>
        <taxon>Bacteria</taxon>
        <taxon>Pseudomonadati</taxon>
        <taxon>Pseudomonadota</taxon>
        <taxon>Alphaproteobacteria</taxon>
        <taxon>Acetobacterales</taxon>
        <taxon>Roseomonadaceae</taxon>
        <taxon>Roseomonas</taxon>
    </lineage>
</organism>
<name>A0ABS4APH7_9PROT</name>
<proteinExistence type="predicted"/>
<accession>A0ABS4APH7</accession>
<protein>
    <submittedName>
        <fullName evidence="2">Nucleotidyltransferase domain-containing protein</fullName>
    </submittedName>
</protein>
<dbReference type="SUPFAM" id="SSF81301">
    <property type="entry name" value="Nucleotidyltransferase"/>
    <property type="match status" value="1"/>
</dbReference>
<dbReference type="CDD" id="cd05403">
    <property type="entry name" value="NT_KNTase_like"/>
    <property type="match status" value="1"/>
</dbReference>
<evidence type="ECO:0000313" key="2">
    <source>
        <dbReference type="EMBL" id="MBP0463139.1"/>
    </source>
</evidence>
<dbReference type="EMBL" id="JAGIYZ010000002">
    <property type="protein sequence ID" value="MBP0463139.1"/>
    <property type="molecule type" value="Genomic_DNA"/>
</dbReference>
<dbReference type="InterPro" id="IPR041633">
    <property type="entry name" value="Polbeta"/>
</dbReference>
<dbReference type="Proteomes" id="UP000680815">
    <property type="component" value="Unassembled WGS sequence"/>
</dbReference>
<dbReference type="Gene3D" id="3.30.460.10">
    <property type="entry name" value="Beta Polymerase, domain 2"/>
    <property type="match status" value="1"/>
</dbReference>
<dbReference type="RefSeq" id="WP_209350507.1">
    <property type="nucleotide sequence ID" value="NZ_JAGIYZ010000002.1"/>
</dbReference>
<dbReference type="InterPro" id="IPR043519">
    <property type="entry name" value="NT_sf"/>
</dbReference>
<keyword evidence="3" id="KW-1185">Reference proteome</keyword>
<evidence type="ECO:0000259" key="1">
    <source>
        <dbReference type="Pfam" id="PF18765"/>
    </source>
</evidence>